<accession>A0A6A5WAG5</accession>
<dbReference type="PANTHER" id="PTHR43836:SF2">
    <property type="entry name" value="CATECHOL O-METHYLTRANSFERASE 1-RELATED"/>
    <property type="match status" value="1"/>
</dbReference>
<evidence type="ECO:0000313" key="9">
    <source>
        <dbReference type="Proteomes" id="UP000799779"/>
    </source>
</evidence>
<organism evidence="8 9">
    <name type="scientific">Amniculicola lignicola CBS 123094</name>
    <dbReference type="NCBI Taxonomy" id="1392246"/>
    <lineage>
        <taxon>Eukaryota</taxon>
        <taxon>Fungi</taxon>
        <taxon>Dikarya</taxon>
        <taxon>Ascomycota</taxon>
        <taxon>Pezizomycotina</taxon>
        <taxon>Dothideomycetes</taxon>
        <taxon>Pleosporomycetidae</taxon>
        <taxon>Pleosporales</taxon>
        <taxon>Amniculicolaceae</taxon>
        <taxon>Amniculicola</taxon>
    </lineage>
</organism>
<feature type="transmembrane region" description="Helical" evidence="7">
    <location>
        <begin position="344"/>
        <end position="361"/>
    </location>
</feature>
<comment type="similarity">
    <text evidence="6">Belongs to the class I-like SAM-binding methyltransferase superfamily. Cation-dependent O-methyltransferase family.</text>
</comment>
<dbReference type="OrthoDB" id="186626at2759"/>
<dbReference type="Gene3D" id="3.40.50.150">
    <property type="entry name" value="Vaccinia Virus protein VP39"/>
    <property type="match status" value="1"/>
</dbReference>
<reference evidence="8" key="1">
    <citation type="journal article" date="2020" name="Stud. Mycol.">
        <title>101 Dothideomycetes genomes: a test case for predicting lifestyles and emergence of pathogens.</title>
        <authorList>
            <person name="Haridas S."/>
            <person name="Albert R."/>
            <person name="Binder M."/>
            <person name="Bloem J."/>
            <person name="Labutti K."/>
            <person name="Salamov A."/>
            <person name="Andreopoulos B."/>
            <person name="Baker S."/>
            <person name="Barry K."/>
            <person name="Bills G."/>
            <person name="Bluhm B."/>
            <person name="Cannon C."/>
            <person name="Castanera R."/>
            <person name="Culley D."/>
            <person name="Daum C."/>
            <person name="Ezra D."/>
            <person name="Gonzalez J."/>
            <person name="Henrissat B."/>
            <person name="Kuo A."/>
            <person name="Liang C."/>
            <person name="Lipzen A."/>
            <person name="Lutzoni F."/>
            <person name="Magnuson J."/>
            <person name="Mondo S."/>
            <person name="Nolan M."/>
            <person name="Ohm R."/>
            <person name="Pangilinan J."/>
            <person name="Park H.-J."/>
            <person name="Ramirez L."/>
            <person name="Alfaro M."/>
            <person name="Sun H."/>
            <person name="Tritt A."/>
            <person name="Yoshinaga Y."/>
            <person name="Zwiers L.-H."/>
            <person name="Turgeon B."/>
            <person name="Goodwin S."/>
            <person name="Spatafora J."/>
            <person name="Crous P."/>
            <person name="Grigoriev I."/>
        </authorList>
    </citation>
    <scope>NUCLEOTIDE SEQUENCE</scope>
    <source>
        <strain evidence="8">CBS 123094</strain>
    </source>
</reference>
<gene>
    <name evidence="8" type="ORF">P154DRAFT_548141</name>
</gene>
<keyword evidence="7" id="KW-0812">Transmembrane</keyword>
<evidence type="ECO:0000256" key="5">
    <source>
        <dbReference type="ARBA" id="ARBA00022939"/>
    </source>
</evidence>
<keyword evidence="5" id="KW-0128">Catecholamine metabolism</keyword>
<evidence type="ECO:0000256" key="3">
    <source>
        <dbReference type="ARBA" id="ARBA00022679"/>
    </source>
</evidence>
<feature type="transmembrane region" description="Helical" evidence="7">
    <location>
        <begin position="301"/>
        <end position="323"/>
    </location>
</feature>
<evidence type="ECO:0000256" key="6">
    <source>
        <dbReference type="ARBA" id="ARBA00023453"/>
    </source>
</evidence>
<dbReference type="GO" id="GO:0032259">
    <property type="term" value="P:methylation"/>
    <property type="evidence" value="ECO:0007669"/>
    <property type="project" value="UniProtKB-KW"/>
</dbReference>
<keyword evidence="2" id="KW-0489">Methyltransferase</keyword>
<protein>
    <recommendedName>
        <fullName evidence="1">catechol O-methyltransferase</fullName>
        <ecNumber evidence="1">2.1.1.6</ecNumber>
    </recommendedName>
</protein>
<evidence type="ECO:0000256" key="4">
    <source>
        <dbReference type="ARBA" id="ARBA00022691"/>
    </source>
</evidence>
<dbReference type="Pfam" id="PF13578">
    <property type="entry name" value="Methyltransf_24"/>
    <property type="match status" value="1"/>
</dbReference>
<dbReference type="PANTHER" id="PTHR43836">
    <property type="entry name" value="CATECHOL O-METHYLTRANSFERASE 1-RELATED"/>
    <property type="match status" value="1"/>
</dbReference>
<keyword evidence="3" id="KW-0808">Transferase</keyword>
<dbReference type="Proteomes" id="UP000799779">
    <property type="component" value="Unassembled WGS sequence"/>
</dbReference>
<dbReference type="SUPFAM" id="SSF53335">
    <property type="entry name" value="S-adenosyl-L-methionine-dependent methyltransferases"/>
    <property type="match status" value="1"/>
</dbReference>
<dbReference type="InterPro" id="IPR029063">
    <property type="entry name" value="SAM-dependent_MTases_sf"/>
</dbReference>
<dbReference type="EMBL" id="ML977629">
    <property type="protein sequence ID" value="KAF1996115.1"/>
    <property type="molecule type" value="Genomic_DNA"/>
</dbReference>
<dbReference type="PROSITE" id="PS51682">
    <property type="entry name" value="SAM_OMT_I"/>
    <property type="match status" value="1"/>
</dbReference>
<keyword evidence="9" id="KW-1185">Reference proteome</keyword>
<evidence type="ECO:0000256" key="2">
    <source>
        <dbReference type="ARBA" id="ARBA00022603"/>
    </source>
</evidence>
<evidence type="ECO:0000256" key="1">
    <source>
        <dbReference type="ARBA" id="ARBA00012880"/>
    </source>
</evidence>
<proteinExistence type="inferred from homology"/>
<sequence length="776" mass="87180">MGTFDQSKAYAAQEEGTNFFDDGREIELLHFVYSHPDLDGFRGSPAKVLGAIDEYGRTKKYLMNVGEAKGKIVTDLIAEVKPEIMVELGGYVGYSCILFGEALRKAGGQRYFSLERNPEFGAVIMALVDLAGLSDIVKVVVGSSDESIARLHSAGQLKRIDLLFLDHYKPAYTTDLKLCEELGIISVGSVMAADNVIKPGNPPYLKYVRSTVETKKAKYEEDGADASNVKGIREANVKMYEKRYGEAKFNQSKGNPNLVYDSKLINSFEPTGVPVCHVLTMSAGVPVRGIHFYNQHVPKNVLLIFFSLATLPVSIALACLGFLHSRIYRGSRTIVDGHQPCKRILVTGISTTSGLTIARLLNRYSRHRIFGADVEIIPLTSPGRYSRSVAKFFRLDAPEGDNAEPSVDSLLSIIRKEKIDLWINCSTIVTAVEDAEIKRLAGQIRGPGFKSVQFSEDAVRRFHEKDQFIGYIRSLGLQTLESHRCTDEEEVMQVLLVVENRNKDRKFVMKQVGEGARDKALGVTLLPFSDAEETKRYIKKLKISKEDPYHLQQYISGPEYRTHTLIIHGRVISFVAYRSTSIPIHYTALPPISPLSKYMLEFTETVAREGGHGFTGHLGIIFQAESESEDAEIYPVSCNLGAHTSIILHQQTEQLAHAYLPLLNDSQFEIPSTIIRSQTPSPSYYWIGHDLVTLLCIPILSNFVGYGNVKKEIVEESILELWEHLRYWKDGTFVDWDPLPFLVLYHVYWPLQFLRALMKGRRWTAIDVSTMQMAEE</sequence>
<name>A0A6A5WAG5_9PLEO</name>
<dbReference type="GO" id="GO:0008171">
    <property type="term" value="F:O-methyltransferase activity"/>
    <property type="evidence" value="ECO:0007669"/>
    <property type="project" value="InterPro"/>
</dbReference>
<keyword evidence="7" id="KW-0472">Membrane</keyword>
<evidence type="ECO:0000256" key="7">
    <source>
        <dbReference type="SAM" id="Phobius"/>
    </source>
</evidence>
<dbReference type="EC" id="2.1.1.6" evidence="1"/>
<evidence type="ECO:0000313" key="8">
    <source>
        <dbReference type="EMBL" id="KAF1996115.1"/>
    </source>
</evidence>
<dbReference type="InterPro" id="IPR002935">
    <property type="entry name" value="SAM_O-MeTrfase"/>
</dbReference>
<keyword evidence="7" id="KW-1133">Transmembrane helix</keyword>
<dbReference type="GO" id="GO:0006584">
    <property type="term" value="P:catecholamine metabolic process"/>
    <property type="evidence" value="ECO:0007669"/>
    <property type="project" value="UniProtKB-KW"/>
</dbReference>
<dbReference type="Gene3D" id="3.40.50.20">
    <property type="match status" value="1"/>
</dbReference>
<keyword evidence="4" id="KW-0949">S-adenosyl-L-methionine</keyword>
<dbReference type="AlphaFoldDB" id="A0A6A5WAG5"/>